<gene>
    <name evidence="6" type="ORF">J3Q64DRAFT_1329337</name>
</gene>
<dbReference type="CDD" id="cd00155">
    <property type="entry name" value="RasGEF"/>
    <property type="match status" value="1"/>
</dbReference>
<feature type="region of interest" description="Disordered" evidence="3">
    <location>
        <begin position="412"/>
        <end position="482"/>
    </location>
</feature>
<feature type="compositionally biased region" description="Basic and acidic residues" evidence="3">
    <location>
        <begin position="441"/>
        <end position="455"/>
    </location>
</feature>
<dbReference type="Pfam" id="PF00617">
    <property type="entry name" value="RasGEF"/>
    <property type="match status" value="1"/>
</dbReference>
<dbReference type="CDD" id="cd06224">
    <property type="entry name" value="REM"/>
    <property type="match status" value="1"/>
</dbReference>
<dbReference type="Proteomes" id="UP001448207">
    <property type="component" value="Unassembled WGS sequence"/>
</dbReference>
<name>A0ABR3B732_PHYBL</name>
<dbReference type="Gene3D" id="1.20.870.10">
    <property type="entry name" value="Son of sevenless (SoS) protein Chain: S domain 1"/>
    <property type="match status" value="1"/>
</dbReference>
<dbReference type="SMART" id="SM00229">
    <property type="entry name" value="RasGEFN"/>
    <property type="match status" value="1"/>
</dbReference>
<organism evidence="6 7">
    <name type="scientific">Phycomyces blakesleeanus</name>
    <dbReference type="NCBI Taxonomy" id="4837"/>
    <lineage>
        <taxon>Eukaryota</taxon>
        <taxon>Fungi</taxon>
        <taxon>Fungi incertae sedis</taxon>
        <taxon>Mucoromycota</taxon>
        <taxon>Mucoromycotina</taxon>
        <taxon>Mucoromycetes</taxon>
        <taxon>Mucorales</taxon>
        <taxon>Phycomycetaceae</taxon>
        <taxon>Phycomyces</taxon>
    </lineage>
</organism>
<protein>
    <submittedName>
        <fullName evidence="6">Ras guanine nucleotide exchange factor domain-containing protein</fullName>
    </submittedName>
</protein>
<evidence type="ECO:0000259" key="4">
    <source>
        <dbReference type="PROSITE" id="PS50009"/>
    </source>
</evidence>
<sequence length="949" mass="108573">MNSSFDGSWKREYDDRDSESVLSNSSVRRSFLEDLSMTDSPHTSSERDISSNRHLSLTDNSGSTYYQDHSDHIYPTRRQISATWTTLLTNISQSLQDLTLASKSIEPVSLAPRTASIVDAIRSMLFSSNTIDKSSIYINTNSVLRIHHRTMMASLSKLVLSSRLYSNLDSNNINRILTDANELMLAVRNFAITAQSLSIQVGSIDSALIDYPAATGKSFPLSERMNRMYVSGESARSKYPLQKGMVDNIETYCNGIHESINAIMKSITLEKKPTSELRDSLAVLLFAQFRNFGNQIGQILSVLDDIDFSNVPESSEADILAKNKQSLVDGLGVLFVYLQKMTQEDEDLDKAVQDVYNTVNSMKETIQMICKCVTKLASFYDEQKQQSSDSSENLVLTNEEYPSFDKLKGKKKSIKNLSRSTSQGSSNDATRKSRWLTTPIDRTKSSPIPREHNLDRSLSSSQDSQESISSITGRTTPKVQARHSTAKLKKFFGDDAPLIVTRNATISTPDTPWFLQPDYFQNEVQFTMEGSIKGGTLKGLVVLLTMHNYLDMKFINTFLLTYRSFCTPSELLDRLEDRYNLRVPEGLSGEEFELWEQKKLRLVRLRVTNVLKNWLEQYYNEDDAVILDRLLLFTKTTIHQTLSFSAEQLEKLIQKRKQSPTKNSDIKRMIRTVSNPPDPILPRNLKRFRLIDIDTLEMARQMTIMDFKLYNDIKPVECLDKAWSRDQGEPNKSVAVHIRASIEYCNNVTAYVTAAILSQKDIKRRCNLIKYWVQVADRCKHLNSFNTCMAILSAFDNSAVGRLKRTWEMVGTRTHQMLSSIRKLMGANRNFNQYRILVRSINPPCIPFLGIYLQDLTFIEDGNPTYLKSSKDMINFAKQTMIAEVVQEIRQYQLVPYRLKPVDEIQAFIRANLKNSRDEEQLYEESLRLEPKEREDEKITRLLQESGFL</sequence>
<dbReference type="InterPro" id="IPR019804">
    <property type="entry name" value="Ras_G-nucl-exch_fac_CS"/>
</dbReference>
<dbReference type="SMART" id="SM00147">
    <property type="entry name" value="RasGEF"/>
    <property type="match status" value="1"/>
</dbReference>
<dbReference type="EMBL" id="JBCLYO010000003">
    <property type="protein sequence ID" value="KAL0091757.1"/>
    <property type="molecule type" value="Genomic_DNA"/>
</dbReference>
<dbReference type="InterPro" id="IPR008937">
    <property type="entry name" value="Ras-like_GEF"/>
</dbReference>
<keyword evidence="7" id="KW-1185">Reference proteome</keyword>
<dbReference type="Gene3D" id="1.10.840.10">
    <property type="entry name" value="Ras guanine-nucleotide exchange factors catalytic domain"/>
    <property type="match status" value="1"/>
</dbReference>
<dbReference type="Pfam" id="PF00618">
    <property type="entry name" value="RasGEF_N"/>
    <property type="match status" value="1"/>
</dbReference>
<dbReference type="InterPro" id="IPR000651">
    <property type="entry name" value="Ras-like_Gua-exchang_fac_N"/>
</dbReference>
<reference evidence="6 7" key="1">
    <citation type="submission" date="2024-04" db="EMBL/GenBank/DDBJ databases">
        <title>Symmetric and asymmetric DNA N6-adenine methylation regulates different biological responses in Mucorales.</title>
        <authorList>
            <consortium name="Lawrence Berkeley National Laboratory"/>
            <person name="Lax C."/>
            <person name="Mondo S.J."/>
            <person name="Osorio-Concepcion M."/>
            <person name="Muszewska A."/>
            <person name="Corrochano-Luque M."/>
            <person name="Gutierrez G."/>
            <person name="Riley R."/>
            <person name="Lipzen A."/>
            <person name="Guo J."/>
            <person name="Hundley H."/>
            <person name="Amirebrahimi M."/>
            <person name="Ng V."/>
            <person name="Lorenzo-Gutierrez D."/>
            <person name="Binder U."/>
            <person name="Yang J."/>
            <person name="Song Y."/>
            <person name="Canovas D."/>
            <person name="Navarro E."/>
            <person name="Freitag M."/>
            <person name="Gabaldon T."/>
            <person name="Grigoriev I.V."/>
            <person name="Corrochano L.M."/>
            <person name="Nicolas F.E."/>
            <person name="Garre V."/>
        </authorList>
    </citation>
    <scope>NUCLEOTIDE SEQUENCE [LARGE SCALE GENOMIC DNA]</scope>
    <source>
        <strain evidence="6 7">L51</strain>
    </source>
</reference>
<dbReference type="Pfam" id="PF25006">
    <property type="entry name" value="DUF7783"/>
    <property type="match status" value="1"/>
</dbReference>
<feature type="compositionally biased region" description="Polar residues" evidence="3">
    <location>
        <begin position="416"/>
        <end position="428"/>
    </location>
</feature>
<dbReference type="PANTHER" id="PTHR23113:SF368">
    <property type="entry name" value="CELL DIVISION CONTROL PROTEIN 25"/>
    <property type="match status" value="1"/>
</dbReference>
<dbReference type="SUPFAM" id="SSF48366">
    <property type="entry name" value="Ras GEF"/>
    <property type="match status" value="1"/>
</dbReference>
<evidence type="ECO:0000256" key="1">
    <source>
        <dbReference type="ARBA" id="ARBA00022658"/>
    </source>
</evidence>
<proteinExistence type="predicted"/>
<feature type="compositionally biased region" description="Low complexity" evidence="3">
    <location>
        <begin position="456"/>
        <end position="471"/>
    </location>
</feature>
<dbReference type="PROSITE" id="PS00720">
    <property type="entry name" value="RASGEF"/>
    <property type="match status" value="1"/>
</dbReference>
<evidence type="ECO:0000256" key="3">
    <source>
        <dbReference type="SAM" id="MobiDB-lite"/>
    </source>
</evidence>
<dbReference type="PROSITE" id="PS50212">
    <property type="entry name" value="RASGEF_NTER"/>
    <property type="match status" value="1"/>
</dbReference>
<evidence type="ECO:0000313" key="7">
    <source>
        <dbReference type="Proteomes" id="UP001448207"/>
    </source>
</evidence>
<evidence type="ECO:0000259" key="5">
    <source>
        <dbReference type="PROSITE" id="PS50212"/>
    </source>
</evidence>
<evidence type="ECO:0000313" key="6">
    <source>
        <dbReference type="EMBL" id="KAL0091757.1"/>
    </source>
</evidence>
<feature type="domain" description="N-terminal Ras-GEF" evidence="5">
    <location>
        <begin position="528"/>
        <end position="657"/>
    </location>
</feature>
<dbReference type="PANTHER" id="PTHR23113">
    <property type="entry name" value="GUANINE NUCLEOTIDE EXCHANGE FACTOR"/>
    <property type="match status" value="1"/>
</dbReference>
<keyword evidence="1 2" id="KW-0344">Guanine-nucleotide releasing factor</keyword>
<evidence type="ECO:0000256" key="2">
    <source>
        <dbReference type="PROSITE-ProRule" id="PRU00168"/>
    </source>
</evidence>
<dbReference type="InterPro" id="IPR036964">
    <property type="entry name" value="RASGEF_cat_dom_sf"/>
</dbReference>
<dbReference type="InterPro" id="IPR023578">
    <property type="entry name" value="Ras_GEF_dom_sf"/>
</dbReference>
<dbReference type="InterPro" id="IPR001895">
    <property type="entry name" value="RASGEF_cat_dom"/>
</dbReference>
<feature type="region of interest" description="Disordered" evidence="3">
    <location>
        <begin position="1"/>
        <end position="25"/>
    </location>
</feature>
<comment type="caution">
    <text evidence="6">The sequence shown here is derived from an EMBL/GenBank/DDBJ whole genome shotgun (WGS) entry which is preliminary data.</text>
</comment>
<dbReference type="PROSITE" id="PS50009">
    <property type="entry name" value="RASGEF_CAT"/>
    <property type="match status" value="1"/>
</dbReference>
<feature type="domain" description="Ras-GEF" evidence="4">
    <location>
        <begin position="694"/>
        <end position="932"/>
    </location>
</feature>
<dbReference type="InterPro" id="IPR056685">
    <property type="entry name" value="DUF7783"/>
</dbReference>
<accession>A0ABR3B732</accession>